<keyword evidence="3" id="KW-1185">Reference proteome</keyword>
<proteinExistence type="predicted"/>
<name>A0AA38S015_9PEZI</name>
<dbReference type="Proteomes" id="UP001174691">
    <property type="component" value="Unassembled WGS sequence"/>
</dbReference>
<evidence type="ECO:0000313" key="3">
    <source>
        <dbReference type="Proteomes" id="UP001174691"/>
    </source>
</evidence>
<accession>A0AA38S015</accession>
<evidence type="ECO:0000256" key="1">
    <source>
        <dbReference type="SAM" id="MobiDB-lite"/>
    </source>
</evidence>
<protein>
    <submittedName>
        <fullName evidence="2">Alpha-galactosidase A</fullName>
    </submittedName>
</protein>
<feature type="region of interest" description="Disordered" evidence="1">
    <location>
        <begin position="247"/>
        <end position="266"/>
    </location>
</feature>
<dbReference type="EMBL" id="JANBVN010000064">
    <property type="protein sequence ID" value="KAJ9151468.1"/>
    <property type="molecule type" value="Genomic_DNA"/>
</dbReference>
<dbReference type="SUPFAM" id="SSF56112">
    <property type="entry name" value="Protein kinase-like (PK-like)"/>
    <property type="match status" value="1"/>
</dbReference>
<organism evidence="2 3">
    <name type="scientific">Coniochaeta hoffmannii</name>
    <dbReference type="NCBI Taxonomy" id="91930"/>
    <lineage>
        <taxon>Eukaryota</taxon>
        <taxon>Fungi</taxon>
        <taxon>Dikarya</taxon>
        <taxon>Ascomycota</taxon>
        <taxon>Pezizomycotina</taxon>
        <taxon>Sordariomycetes</taxon>
        <taxon>Sordariomycetidae</taxon>
        <taxon>Coniochaetales</taxon>
        <taxon>Coniochaetaceae</taxon>
        <taxon>Coniochaeta</taxon>
    </lineage>
</organism>
<gene>
    <name evidence="2" type="ORF">NKR19_g4892</name>
</gene>
<dbReference type="Gene3D" id="1.10.510.10">
    <property type="entry name" value="Transferase(Phosphotransferase) domain 1"/>
    <property type="match status" value="1"/>
</dbReference>
<dbReference type="Pfam" id="PF06293">
    <property type="entry name" value="Kdo"/>
    <property type="match status" value="1"/>
</dbReference>
<dbReference type="AlphaFoldDB" id="A0AA38S015"/>
<comment type="caution">
    <text evidence="2">The sequence shown here is derived from an EMBL/GenBank/DDBJ whole genome shotgun (WGS) entry which is preliminary data.</text>
</comment>
<evidence type="ECO:0000313" key="2">
    <source>
        <dbReference type="EMBL" id="KAJ9151468.1"/>
    </source>
</evidence>
<sequence length="266" mass="29810">MADHVPKLVVLQASVDPDEESEFRVLVDNMFVKYITIDAGLYDCDDMCFGPSLISLLPPLPLGDWNQGYVSRNPETGKPHFSAVSNTQLPGITTTWHPTRVDHLELREERKLRSNVYEVTCPCFNSTVIAKFARFEWEVPQLEAETTAYEWIEGQQIGPAFLGHLTEDGRVIGFLMARIADCRHATPEDFPLCHSALSKLHELGIKHGDINKHNFLINDGKATLIDFDHASRAASHDELESELRELEDQLGDTSGRGGRVVESRLG</sequence>
<dbReference type="InterPro" id="IPR011009">
    <property type="entry name" value="Kinase-like_dom_sf"/>
</dbReference>
<reference evidence="2" key="1">
    <citation type="submission" date="2022-07" db="EMBL/GenBank/DDBJ databases">
        <title>Fungi with potential for degradation of polypropylene.</title>
        <authorList>
            <person name="Gostincar C."/>
        </authorList>
    </citation>
    <scope>NUCLEOTIDE SEQUENCE</scope>
    <source>
        <strain evidence="2">EXF-13287</strain>
    </source>
</reference>